<gene>
    <name evidence="3" type="ORF">CXF48_07015</name>
</gene>
<feature type="transmembrane region" description="Helical" evidence="2">
    <location>
        <begin position="98"/>
        <end position="119"/>
    </location>
</feature>
<evidence type="ECO:0000256" key="1">
    <source>
        <dbReference type="SAM" id="MobiDB-lite"/>
    </source>
</evidence>
<dbReference type="InterPro" id="IPR052712">
    <property type="entry name" value="Acid_resist_chaperone_HdeD"/>
</dbReference>
<organism evidence="3 4">
    <name type="scientific">Corynebacterium bovis</name>
    <dbReference type="NCBI Taxonomy" id="36808"/>
    <lineage>
        <taxon>Bacteria</taxon>
        <taxon>Bacillati</taxon>
        <taxon>Actinomycetota</taxon>
        <taxon>Actinomycetes</taxon>
        <taxon>Mycobacteriales</taxon>
        <taxon>Corynebacteriaceae</taxon>
        <taxon>Corynebacterium</taxon>
    </lineage>
</organism>
<evidence type="ECO:0000256" key="2">
    <source>
        <dbReference type="SAM" id="Phobius"/>
    </source>
</evidence>
<evidence type="ECO:0000313" key="4">
    <source>
        <dbReference type="Proteomes" id="UP000276526"/>
    </source>
</evidence>
<reference evidence="3 4" key="1">
    <citation type="submission" date="2018-01" db="EMBL/GenBank/DDBJ databases">
        <title>Twenty Corynebacterium bovis Genomes.</title>
        <authorList>
            <person name="Gulvik C.A."/>
        </authorList>
    </citation>
    <scope>NUCLEOTIDE SEQUENCE [LARGE SCALE GENOMIC DNA]</scope>
    <source>
        <strain evidence="3 4">F6900</strain>
    </source>
</reference>
<keyword evidence="2" id="KW-1133">Transmembrane helix</keyword>
<dbReference type="Pfam" id="PF03729">
    <property type="entry name" value="DUF308"/>
    <property type="match status" value="2"/>
</dbReference>
<dbReference type="RefSeq" id="WP_125173571.1">
    <property type="nucleotide sequence ID" value="NZ_JAPJOD010000168.1"/>
</dbReference>
<evidence type="ECO:0000313" key="3">
    <source>
        <dbReference type="EMBL" id="RRO86356.1"/>
    </source>
</evidence>
<feature type="transmembrane region" description="Helical" evidence="2">
    <location>
        <begin position="131"/>
        <end position="153"/>
    </location>
</feature>
<dbReference type="Proteomes" id="UP000276526">
    <property type="component" value="Unassembled WGS sequence"/>
</dbReference>
<dbReference type="PANTHER" id="PTHR34989">
    <property type="entry name" value="PROTEIN HDED"/>
    <property type="match status" value="1"/>
</dbReference>
<protein>
    <recommendedName>
        <fullName evidence="5">HdeD family acid-resistance protein</fullName>
    </recommendedName>
</protein>
<proteinExistence type="predicted"/>
<name>A0A426PXU6_9CORY</name>
<feature type="transmembrane region" description="Helical" evidence="2">
    <location>
        <begin position="212"/>
        <end position="235"/>
    </location>
</feature>
<dbReference type="AlphaFoldDB" id="A0A426PXU6"/>
<dbReference type="EMBL" id="PQNK01000010">
    <property type="protein sequence ID" value="RRO86356.1"/>
    <property type="molecule type" value="Genomic_DNA"/>
</dbReference>
<feature type="transmembrane region" description="Helical" evidence="2">
    <location>
        <begin position="185"/>
        <end position="206"/>
    </location>
</feature>
<keyword evidence="2" id="KW-0472">Membrane</keyword>
<dbReference type="InterPro" id="IPR005325">
    <property type="entry name" value="DUF308_memb"/>
</dbReference>
<evidence type="ECO:0008006" key="5">
    <source>
        <dbReference type="Google" id="ProtNLM"/>
    </source>
</evidence>
<feature type="transmembrane region" description="Helical" evidence="2">
    <location>
        <begin position="70"/>
        <end position="92"/>
    </location>
</feature>
<sequence length="252" mass="25357">MSDRTDPSRPDVDPAGASAARPVGPTDDETAGTAADHTATSGAGYTADTGAGGAGTATFGDVTRLGFRVLLIRGIFALILGVLLFIAPAVSAAVVGTFIALAIGVWLVIDGIGTISLAFTRRRGGAQGWGWTLAGGIIALLAAVAIIVFPLTFAVVGSLLVLWLLAVGLVIQGVIEFIDTRLGGWGILLGVVNIIFGVLIGILLLTHPASSLAALVWLAGIYGIVFGIAAIVSAFRVRSAGQDVAASGAARS</sequence>
<feature type="region of interest" description="Disordered" evidence="1">
    <location>
        <begin position="1"/>
        <end position="39"/>
    </location>
</feature>
<feature type="transmembrane region" description="Helical" evidence="2">
    <location>
        <begin position="159"/>
        <end position="178"/>
    </location>
</feature>
<keyword evidence="2" id="KW-0812">Transmembrane</keyword>
<accession>A0A426PXU6</accession>
<dbReference type="PANTHER" id="PTHR34989:SF1">
    <property type="entry name" value="PROTEIN HDED"/>
    <property type="match status" value="1"/>
</dbReference>
<feature type="compositionally biased region" description="Basic and acidic residues" evidence="1">
    <location>
        <begin position="1"/>
        <end position="12"/>
    </location>
</feature>
<comment type="caution">
    <text evidence="3">The sequence shown here is derived from an EMBL/GenBank/DDBJ whole genome shotgun (WGS) entry which is preliminary data.</text>
</comment>
<dbReference type="GO" id="GO:0005886">
    <property type="term" value="C:plasma membrane"/>
    <property type="evidence" value="ECO:0007669"/>
    <property type="project" value="TreeGrafter"/>
</dbReference>